<dbReference type="AlphaFoldDB" id="E3LUN8"/>
<evidence type="ECO:0000256" key="15">
    <source>
        <dbReference type="ARBA" id="ARBA00064300"/>
    </source>
</evidence>
<keyword evidence="7 19" id="KW-1133">Transmembrane helix</keyword>
<feature type="transmembrane region" description="Helical" evidence="19">
    <location>
        <begin position="196"/>
        <end position="223"/>
    </location>
</feature>
<evidence type="ECO:0000256" key="3">
    <source>
        <dbReference type="ARBA" id="ARBA00022500"/>
    </source>
</evidence>
<evidence type="ECO:0000256" key="11">
    <source>
        <dbReference type="ARBA" id="ARBA00023180"/>
    </source>
</evidence>
<name>E3LUN8_CAERE</name>
<dbReference type="GO" id="GO:0060170">
    <property type="term" value="C:ciliary membrane"/>
    <property type="evidence" value="ECO:0007669"/>
    <property type="project" value="UniProtKB-SubCell"/>
</dbReference>
<keyword evidence="2" id="KW-1003">Cell membrane</keyword>
<evidence type="ECO:0000256" key="18">
    <source>
        <dbReference type="ARBA" id="ARBA00082489"/>
    </source>
</evidence>
<comment type="subcellular location">
    <subcellularLocation>
        <location evidence="1">Cell projection</location>
        <location evidence="1">Cilium membrane</location>
        <topology evidence="1">Multi-pass membrane protein</topology>
    </subcellularLocation>
</comment>
<keyword evidence="11" id="KW-0325">Glycoprotein</keyword>
<evidence type="ECO:0000256" key="13">
    <source>
        <dbReference type="ARBA" id="ARBA00054965"/>
    </source>
</evidence>
<protein>
    <recommendedName>
        <fullName evidence="16">Serpentine receptor class r-10</fullName>
    </recommendedName>
    <alternativeName>
        <fullName evidence="17">Odorant response abnormal protein 10</fullName>
    </alternativeName>
    <alternativeName>
        <fullName evidence="18">Olfactory receptor 10</fullName>
    </alternativeName>
</protein>
<keyword evidence="8" id="KW-0969">Cilium</keyword>
<evidence type="ECO:0000256" key="19">
    <source>
        <dbReference type="SAM" id="Phobius"/>
    </source>
</evidence>
<sequence>MSWEDIQNSAQLYSALLAIPLNLLLIFLIIKYSPKEIGAYKYLMIYISIFEIIYAIIDVIVSPICHSYGSTFLVMVNLKKTKISGWIIRILLSTYAGLYGCSMAIFGIHFVYRYFVAKGSSLLKTFQSWKIVIWFSIPVIIGTTWSLLTYWPLARREATDRYVRDNIKETFNLELDDTEYIAPYFYELGKNDTMNIYWPSFIGIGVNFCIINASIFTIVYFGYKCYKILNSIIPKSSMSEKNRRLQNQLYVALVTQTLIPAILMHIPVSVIYISSFVSLNLGSTSGIAPLTIALYPCLDPLPTMFIIGQYRFVLYNWLMWIPRIFGCKEPLPAAEIQMSERNNTFDDLTTGIITTTLTQT</sequence>
<dbReference type="PANTHER" id="PTHR22943">
    <property type="entry name" value="7-TRANSMEMBRANE DOMAIN RECEPTOR C.ELEGANS"/>
    <property type="match status" value="1"/>
</dbReference>
<evidence type="ECO:0000256" key="8">
    <source>
        <dbReference type="ARBA" id="ARBA00023069"/>
    </source>
</evidence>
<evidence type="ECO:0000256" key="5">
    <source>
        <dbReference type="ARBA" id="ARBA00022692"/>
    </source>
</evidence>
<dbReference type="RefSeq" id="XP_003112376.2">
    <property type="nucleotide sequence ID" value="XM_003112328.2"/>
</dbReference>
<feature type="transmembrane region" description="Helical" evidence="19">
    <location>
        <begin position="86"/>
        <end position="112"/>
    </location>
</feature>
<evidence type="ECO:0000256" key="2">
    <source>
        <dbReference type="ARBA" id="ARBA00022475"/>
    </source>
</evidence>
<evidence type="ECO:0000313" key="20">
    <source>
        <dbReference type="EMBL" id="EFP10897.1"/>
    </source>
</evidence>
<dbReference type="FunFam" id="1.20.1070.10:FF:000128">
    <property type="entry name" value="Seven TM Receptor"/>
    <property type="match status" value="1"/>
</dbReference>
<dbReference type="FunCoup" id="E3LUN8">
    <property type="interactions" value="6"/>
</dbReference>
<evidence type="ECO:0000256" key="9">
    <source>
        <dbReference type="ARBA" id="ARBA00023136"/>
    </source>
</evidence>
<comment type="subunit">
    <text evidence="15">Interacts with odr-4.</text>
</comment>
<dbReference type="OMA" id="LTYWPCA"/>
<feature type="transmembrane region" description="Helical" evidence="19">
    <location>
        <begin position="132"/>
        <end position="153"/>
    </location>
</feature>
<dbReference type="SUPFAM" id="SSF81321">
    <property type="entry name" value="Family A G protein-coupled receptor-like"/>
    <property type="match status" value="1"/>
</dbReference>
<evidence type="ECO:0000256" key="4">
    <source>
        <dbReference type="ARBA" id="ARBA00022606"/>
    </source>
</evidence>
<keyword evidence="3" id="KW-0145">Chemotaxis</keyword>
<dbReference type="InterPro" id="IPR019428">
    <property type="entry name" value="7TM_GPCR_serpentine_rcpt_Str"/>
</dbReference>
<dbReference type="CTD" id="9810507"/>
<dbReference type="eggNOG" id="ENOG502R6BT">
    <property type="taxonomic scope" value="Eukaryota"/>
</dbReference>
<organism evidence="21">
    <name type="scientific">Caenorhabditis remanei</name>
    <name type="common">Caenorhabditis vulgaris</name>
    <dbReference type="NCBI Taxonomy" id="31234"/>
    <lineage>
        <taxon>Eukaryota</taxon>
        <taxon>Metazoa</taxon>
        <taxon>Ecdysozoa</taxon>
        <taxon>Nematoda</taxon>
        <taxon>Chromadorea</taxon>
        <taxon>Rhabditida</taxon>
        <taxon>Rhabditina</taxon>
        <taxon>Rhabditomorpha</taxon>
        <taxon>Rhabditoidea</taxon>
        <taxon>Rhabditidae</taxon>
        <taxon>Peloderinae</taxon>
        <taxon>Caenorhabditis</taxon>
    </lineage>
</organism>
<dbReference type="PANTHER" id="PTHR22943:SF52">
    <property type="entry name" value="SEVEN TM RECEPTOR"/>
    <property type="match status" value="1"/>
</dbReference>
<keyword evidence="10" id="KW-0675">Receptor</keyword>
<keyword evidence="6" id="KW-0552">Olfaction</keyword>
<dbReference type="Proteomes" id="UP000008281">
    <property type="component" value="Unassembled WGS sequence"/>
</dbReference>
<gene>
    <name evidence="20" type="primary">Cre-str-204</name>
    <name evidence="20" type="ORF">CRE_31108</name>
</gene>
<dbReference type="Pfam" id="PF10326">
    <property type="entry name" value="7TM_GPCR_Str"/>
    <property type="match status" value="1"/>
</dbReference>
<evidence type="ECO:0000256" key="17">
    <source>
        <dbReference type="ARBA" id="ARBA00078653"/>
    </source>
</evidence>
<reference evidence="20" key="1">
    <citation type="submission" date="2007-07" db="EMBL/GenBank/DDBJ databases">
        <title>PCAP assembly of the Caenorhabditis remanei genome.</title>
        <authorList>
            <consortium name="The Caenorhabditis remanei Sequencing Consortium"/>
            <person name="Wilson R.K."/>
        </authorList>
    </citation>
    <scope>NUCLEOTIDE SEQUENCE [LARGE SCALE GENOMIC DNA]</scope>
    <source>
        <strain evidence="20">PB4641</strain>
    </source>
</reference>
<evidence type="ECO:0000256" key="16">
    <source>
        <dbReference type="ARBA" id="ARBA00067967"/>
    </source>
</evidence>
<dbReference type="OrthoDB" id="5798933at2759"/>
<keyword evidence="12" id="KW-0966">Cell projection</keyword>
<proteinExistence type="inferred from homology"/>
<dbReference type="KEGG" id="crq:GCK72_017887"/>
<keyword evidence="9 19" id="KW-0472">Membrane</keyword>
<evidence type="ECO:0000256" key="12">
    <source>
        <dbReference type="ARBA" id="ARBA00023273"/>
    </source>
</evidence>
<dbReference type="EMBL" id="DS268415">
    <property type="protein sequence ID" value="EFP10897.1"/>
    <property type="molecule type" value="Genomic_DNA"/>
</dbReference>
<comment type="similarity">
    <text evidence="14">Belongs to the nematode receptor-like protein str family.</text>
</comment>
<feature type="transmembrane region" description="Helical" evidence="19">
    <location>
        <begin position="249"/>
        <end position="273"/>
    </location>
</feature>
<evidence type="ECO:0000256" key="10">
    <source>
        <dbReference type="ARBA" id="ARBA00023170"/>
    </source>
</evidence>
<evidence type="ECO:0000256" key="14">
    <source>
        <dbReference type="ARBA" id="ARBA00061678"/>
    </source>
</evidence>
<dbReference type="GO" id="GO:0006935">
    <property type="term" value="P:chemotaxis"/>
    <property type="evidence" value="ECO:0007669"/>
    <property type="project" value="UniProtKB-KW"/>
</dbReference>
<keyword evidence="21" id="KW-1185">Reference proteome</keyword>
<accession>E3LUN8</accession>
<evidence type="ECO:0000256" key="1">
    <source>
        <dbReference type="ARBA" id="ARBA00004272"/>
    </source>
</evidence>
<feature type="transmembrane region" description="Helical" evidence="19">
    <location>
        <begin position="12"/>
        <end position="30"/>
    </location>
</feature>
<feature type="transmembrane region" description="Helical" evidence="19">
    <location>
        <begin position="293"/>
        <end position="313"/>
    </location>
</feature>
<feature type="transmembrane region" description="Helical" evidence="19">
    <location>
        <begin position="42"/>
        <end position="66"/>
    </location>
</feature>
<dbReference type="InParanoid" id="E3LUN8"/>
<evidence type="ECO:0000256" key="7">
    <source>
        <dbReference type="ARBA" id="ARBA00022989"/>
    </source>
</evidence>
<comment type="function">
    <text evidence="13">An odorant receptor which affects chemotaxis to the volatile odorant diacetyl. Specifies AWA neuronal cell fate via the odr-7 pathway.</text>
</comment>
<dbReference type="GO" id="GO:0038022">
    <property type="term" value="F:G protein-coupled olfactory receptor activity"/>
    <property type="evidence" value="ECO:0007669"/>
    <property type="project" value="TreeGrafter"/>
</dbReference>
<keyword evidence="4" id="KW-0716">Sensory transduction</keyword>
<dbReference type="HOGENOM" id="CLU_036335_2_0_1"/>
<keyword evidence="5 19" id="KW-0812">Transmembrane</keyword>
<dbReference type="GeneID" id="9810507"/>
<evidence type="ECO:0000313" key="21">
    <source>
        <dbReference type="Proteomes" id="UP000008281"/>
    </source>
</evidence>
<dbReference type="GO" id="GO:0042048">
    <property type="term" value="P:olfactory behavior"/>
    <property type="evidence" value="ECO:0007669"/>
    <property type="project" value="TreeGrafter"/>
</dbReference>
<evidence type="ECO:0000256" key="6">
    <source>
        <dbReference type="ARBA" id="ARBA00022725"/>
    </source>
</evidence>